<dbReference type="AlphaFoldDB" id="A0A517Y4A8"/>
<dbReference type="SUPFAM" id="SSF56436">
    <property type="entry name" value="C-type lectin-like"/>
    <property type="match status" value="1"/>
</dbReference>
<dbReference type="InterPro" id="IPR051043">
    <property type="entry name" value="Sulfatase_Mod_Factor_Kinase"/>
</dbReference>
<dbReference type="InterPro" id="IPR005532">
    <property type="entry name" value="SUMF_dom"/>
</dbReference>
<dbReference type="Gene3D" id="3.90.1580.10">
    <property type="entry name" value="paralog of FGE (formylglycine-generating enzyme)"/>
    <property type="match status" value="1"/>
</dbReference>
<dbReference type="InterPro" id="IPR042095">
    <property type="entry name" value="SUMF_sf"/>
</dbReference>
<dbReference type="KEGG" id="aagg:ETAA8_01160"/>
<organism evidence="3 4">
    <name type="scientific">Anatilimnocola aggregata</name>
    <dbReference type="NCBI Taxonomy" id="2528021"/>
    <lineage>
        <taxon>Bacteria</taxon>
        <taxon>Pseudomonadati</taxon>
        <taxon>Planctomycetota</taxon>
        <taxon>Planctomycetia</taxon>
        <taxon>Pirellulales</taxon>
        <taxon>Pirellulaceae</taxon>
        <taxon>Anatilimnocola</taxon>
    </lineage>
</organism>
<dbReference type="Pfam" id="PF00656">
    <property type="entry name" value="Peptidase_C14"/>
    <property type="match status" value="1"/>
</dbReference>
<dbReference type="PROSITE" id="PS50208">
    <property type="entry name" value="CASPASE_P20"/>
    <property type="match status" value="1"/>
</dbReference>
<keyword evidence="4" id="KW-1185">Reference proteome</keyword>
<dbReference type="EMBL" id="CP036274">
    <property type="protein sequence ID" value="QDU25055.1"/>
    <property type="molecule type" value="Genomic_DNA"/>
</dbReference>
<dbReference type="OrthoDB" id="9812426at2"/>
<feature type="domain" description="Caspase family p20" evidence="2">
    <location>
        <begin position="26"/>
        <end position="100"/>
    </location>
</feature>
<feature type="signal peptide" evidence="1">
    <location>
        <begin position="1"/>
        <end position="25"/>
    </location>
</feature>
<evidence type="ECO:0000313" key="3">
    <source>
        <dbReference type="EMBL" id="QDU25055.1"/>
    </source>
</evidence>
<dbReference type="InterPro" id="IPR001309">
    <property type="entry name" value="Pept_C14_p20"/>
</dbReference>
<dbReference type="Gene3D" id="3.40.50.1460">
    <property type="match status" value="1"/>
</dbReference>
<dbReference type="InterPro" id="IPR016187">
    <property type="entry name" value="CTDL_fold"/>
</dbReference>
<dbReference type="GO" id="GO:0120147">
    <property type="term" value="F:formylglycine-generating oxidase activity"/>
    <property type="evidence" value="ECO:0007669"/>
    <property type="project" value="TreeGrafter"/>
</dbReference>
<name>A0A517Y4A8_9BACT</name>
<keyword evidence="1" id="KW-0732">Signal</keyword>
<evidence type="ECO:0000313" key="4">
    <source>
        <dbReference type="Proteomes" id="UP000315017"/>
    </source>
</evidence>
<dbReference type="GO" id="GO:0004674">
    <property type="term" value="F:protein serine/threonine kinase activity"/>
    <property type="evidence" value="ECO:0007669"/>
    <property type="project" value="UniProtKB-EC"/>
</dbReference>
<gene>
    <name evidence="3" type="primary">pkn1_3</name>
    <name evidence="3" type="ORF">ETAA8_01160</name>
</gene>
<dbReference type="GO" id="GO:0004197">
    <property type="term" value="F:cysteine-type endopeptidase activity"/>
    <property type="evidence" value="ECO:0007669"/>
    <property type="project" value="InterPro"/>
</dbReference>
<keyword evidence="3" id="KW-0808">Transferase</keyword>
<evidence type="ECO:0000259" key="2">
    <source>
        <dbReference type="PROSITE" id="PS50208"/>
    </source>
</evidence>
<protein>
    <submittedName>
        <fullName evidence="3">Serine/threonine-protein kinase pkn1</fullName>
        <ecNumber evidence="3">2.7.11.1</ecNumber>
    </submittedName>
</protein>
<dbReference type="PANTHER" id="PTHR23150">
    <property type="entry name" value="SULFATASE MODIFYING FACTOR 1, 2"/>
    <property type="match status" value="1"/>
</dbReference>
<dbReference type="InterPro" id="IPR011600">
    <property type="entry name" value="Pept_C14_caspase"/>
</dbReference>
<feature type="chain" id="PRO_5022049136" evidence="1">
    <location>
        <begin position="26"/>
        <end position="538"/>
    </location>
</feature>
<dbReference type="EC" id="2.7.11.1" evidence="3"/>
<dbReference type="PANTHER" id="PTHR23150:SF19">
    <property type="entry name" value="FORMYLGLYCINE-GENERATING ENZYME"/>
    <property type="match status" value="1"/>
</dbReference>
<dbReference type="RefSeq" id="WP_145083329.1">
    <property type="nucleotide sequence ID" value="NZ_CP036274.1"/>
</dbReference>
<dbReference type="GO" id="GO:0006508">
    <property type="term" value="P:proteolysis"/>
    <property type="evidence" value="ECO:0007669"/>
    <property type="project" value="InterPro"/>
</dbReference>
<reference evidence="3 4" key="1">
    <citation type="submission" date="2019-02" db="EMBL/GenBank/DDBJ databases">
        <title>Deep-cultivation of Planctomycetes and their phenomic and genomic characterization uncovers novel biology.</title>
        <authorList>
            <person name="Wiegand S."/>
            <person name="Jogler M."/>
            <person name="Boedeker C."/>
            <person name="Pinto D."/>
            <person name="Vollmers J."/>
            <person name="Rivas-Marin E."/>
            <person name="Kohn T."/>
            <person name="Peeters S.H."/>
            <person name="Heuer A."/>
            <person name="Rast P."/>
            <person name="Oberbeckmann S."/>
            <person name="Bunk B."/>
            <person name="Jeske O."/>
            <person name="Meyerdierks A."/>
            <person name="Storesund J.E."/>
            <person name="Kallscheuer N."/>
            <person name="Luecker S."/>
            <person name="Lage O.M."/>
            <person name="Pohl T."/>
            <person name="Merkel B.J."/>
            <person name="Hornburger P."/>
            <person name="Mueller R.-W."/>
            <person name="Bruemmer F."/>
            <person name="Labrenz M."/>
            <person name="Spormann A.M."/>
            <person name="Op den Camp H."/>
            <person name="Overmann J."/>
            <person name="Amann R."/>
            <person name="Jetten M.S.M."/>
            <person name="Mascher T."/>
            <person name="Medema M.H."/>
            <person name="Devos D.P."/>
            <person name="Kaster A.-K."/>
            <person name="Ovreas L."/>
            <person name="Rohde M."/>
            <person name="Galperin M.Y."/>
            <person name="Jogler C."/>
        </authorList>
    </citation>
    <scope>NUCLEOTIDE SEQUENCE [LARGE SCALE GENOMIC DNA]</scope>
    <source>
        <strain evidence="3 4">ETA_A8</strain>
    </source>
</reference>
<sequence length="538" mass="58627" precursor="true">MDSLRHGARLTAILLTLGISSLVSAQDRTALVIANFDYGEHQLTQVKTDAATVAEALRKEGFRVTVAENISGKELKNTVEKFARSTVTRGMAILYFAGLGGQYQTSNSEGALRNHLQGAGKPQDSRNPEREFIPLPDIVKLLSDHSACTCNLVILDAAGTNPFFAGRTNQPSGLAAVQATDLPSDTAVLLAATPNVTLEQPSQLGAAFAKHLPRGRDSVDKVLTAIIDEVRQKSGEKQVPTATKSKLVATASWELGANELFLETPLARDGERPGQHWINSAGMVFCWCPPGQFLMGKAAQDGQADFEDAKPVEVTLTSGFWIGKYEITQLEAERLKVGAGRYPFPGKHYPLHMIQQGQASKLISALNDQERKAGRLPDGWEYALPTEAEWEYACRAGTTTRYAFGDDESQLCRHANYADRSLLESDGAMQFADARFDDGFAKALAPIGSYQPNMWGLHDMHGNVAEWCLDRYLPQLPGGENPRIDEKNKAAAPAGIIRGGSWCSTAEYCESAFRNSEFSGGNAKGRDYIGFRLVLRKK</sequence>
<evidence type="ECO:0000256" key="1">
    <source>
        <dbReference type="SAM" id="SignalP"/>
    </source>
</evidence>
<dbReference type="InterPro" id="IPR029030">
    <property type="entry name" value="Caspase-like_dom_sf"/>
</dbReference>
<dbReference type="Pfam" id="PF03781">
    <property type="entry name" value="FGE-sulfatase"/>
    <property type="match status" value="1"/>
</dbReference>
<dbReference type="Proteomes" id="UP000315017">
    <property type="component" value="Chromosome"/>
</dbReference>
<dbReference type="SUPFAM" id="SSF52129">
    <property type="entry name" value="Caspase-like"/>
    <property type="match status" value="1"/>
</dbReference>
<accession>A0A517Y4A8</accession>
<keyword evidence="3" id="KW-0418">Kinase</keyword>
<proteinExistence type="predicted"/>